<dbReference type="InterPro" id="IPR018389">
    <property type="entry name" value="DctP_fam"/>
</dbReference>
<dbReference type="HOGENOM" id="CLU_060692_0_0_5"/>
<dbReference type="GO" id="GO:0055085">
    <property type="term" value="P:transmembrane transport"/>
    <property type="evidence" value="ECO:0007669"/>
    <property type="project" value="InterPro"/>
</dbReference>
<sequence length="349" mass="38313">MNQYVLPKHVVVTKGSIPLIEEIKEASDGEIDIKLFTGGTPLSAQATLGGLQAGAVDAGMVILTYHPAEFPVIQYLNDLAAPTDDTLVVAGAFNEYVMTKCQRCLDEFKAAGVVFTGSYTAAPLLLVNREVYRTPEDLMAKRVRIPGGDYNSRWADYFGLSPINVGGSEIYEMMNRGAVDITLNPAAILQTHSLADVAKSVITMPVAMHRVSSPFVFAAGSWADLSEQERRAFLDSTSAAMMRITGAYLEESEAALDAARAGGDLEVIEPSEELKAKMTEFQEQDLDTIYRIAREQYKIEDPETIRDDFITLVEKWKGIAEETGRDAQKMGERLRDDVYSNLDASSYGL</sequence>
<proteinExistence type="predicted"/>
<gene>
    <name evidence="4" type="ORF">OB2597_17002</name>
</gene>
<comment type="subcellular location">
    <subcellularLocation>
        <location evidence="1">Periplasm</location>
    </subcellularLocation>
</comment>
<reference evidence="4 5" key="1">
    <citation type="journal article" date="2010" name="J. Bacteriol.">
        <title>Genome sequences of Oceanicola granulosus HTCC2516(T) and Oceanicola batsensis HTCC2597(TDelta).</title>
        <authorList>
            <person name="Thrash J.C."/>
            <person name="Cho J.C."/>
            <person name="Vergin K.L."/>
            <person name="Giovannoni S.J."/>
        </authorList>
    </citation>
    <scope>NUCLEOTIDE SEQUENCE [LARGE SCALE GENOMIC DNA]</scope>
    <source>
        <strain evidence="5">ATCC BAA-863 / DSM 15984 / KCTC 12145 / HTCC2597</strain>
    </source>
</reference>
<dbReference type="InterPro" id="IPR038404">
    <property type="entry name" value="TRAP_DctP_sf"/>
</dbReference>
<evidence type="ECO:0000256" key="2">
    <source>
        <dbReference type="ARBA" id="ARBA00022729"/>
    </source>
</evidence>
<evidence type="ECO:0000256" key="3">
    <source>
        <dbReference type="ARBA" id="ARBA00022764"/>
    </source>
</evidence>
<protein>
    <submittedName>
        <fullName evidence="4">TRAP-T family transporter, DctP (Periplasmic binding) subunit</fullName>
    </submittedName>
</protein>
<organism evidence="4 5">
    <name type="scientific">Pseudooceanicola batsensis (strain ATCC BAA-863 / DSM 15984 / KCTC 12145 / HTCC2597)</name>
    <name type="common">Oceanicola batsensis</name>
    <dbReference type="NCBI Taxonomy" id="252305"/>
    <lineage>
        <taxon>Bacteria</taxon>
        <taxon>Pseudomonadati</taxon>
        <taxon>Pseudomonadota</taxon>
        <taxon>Alphaproteobacteria</taxon>
        <taxon>Rhodobacterales</taxon>
        <taxon>Paracoccaceae</taxon>
        <taxon>Pseudooceanicola</taxon>
    </lineage>
</organism>
<accession>A3TZF4</accession>
<keyword evidence="5" id="KW-1185">Reference proteome</keyword>
<dbReference type="Proteomes" id="UP000004318">
    <property type="component" value="Unassembled WGS sequence"/>
</dbReference>
<dbReference type="Gene3D" id="3.40.190.170">
    <property type="entry name" value="Bacterial extracellular solute-binding protein, family 7"/>
    <property type="match status" value="1"/>
</dbReference>
<evidence type="ECO:0000313" key="5">
    <source>
        <dbReference type="Proteomes" id="UP000004318"/>
    </source>
</evidence>
<dbReference type="PANTHER" id="PTHR33376">
    <property type="match status" value="1"/>
</dbReference>
<name>A3TZF4_PSEBH</name>
<keyword evidence="2" id="KW-0732">Signal</keyword>
<dbReference type="EMBL" id="AAMO01000007">
    <property type="protein sequence ID" value="EAQ02435.1"/>
    <property type="molecule type" value="Genomic_DNA"/>
</dbReference>
<dbReference type="CDD" id="cd13666">
    <property type="entry name" value="PBP2_TRAP_DctP_like_1"/>
    <property type="match status" value="1"/>
</dbReference>
<dbReference type="Pfam" id="PF03480">
    <property type="entry name" value="DctP"/>
    <property type="match status" value="1"/>
</dbReference>
<comment type="caution">
    <text evidence="4">The sequence shown here is derived from an EMBL/GenBank/DDBJ whole genome shotgun (WGS) entry which is preliminary data.</text>
</comment>
<keyword evidence="3" id="KW-0574">Periplasm</keyword>
<dbReference type="AlphaFoldDB" id="A3TZF4"/>
<dbReference type="PANTHER" id="PTHR33376:SF15">
    <property type="entry name" value="BLL6794 PROTEIN"/>
    <property type="match status" value="1"/>
</dbReference>
<evidence type="ECO:0000313" key="4">
    <source>
        <dbReference type="EMBL" id="EAQ02435.1"/>
    </source>
</evidence>
<dbReference type="STRING" id="252305.OB2597_17002"/>
<evidence type="ECO:0000256" key="1">
    <source>
        <dbReference type="ARBA" id="ARBA00004418"/>
    </source>
</evidence>
<dbReference type="GO" id="GO:0042597">
    <property type="term" value="C:periplasmic space"/>
    <property type="evidence" value="ECO:0007669"/>
    <property type="project" value="UniProtKB-SubCell"/>
</dbReference>